<dbReference type="RefSeq" id="WP_349760538.1">
    <property type="nucleotide sequence ID" value="NZ_JBEGCJ010000001.1"/>
</dbReference>
<evidence type="ECO:0000313" key="2">
    <source>
        <dbReference type="EMBL" id="MEQ6916296.1"/>
    </source>
</evidence>
<dbReference type="InterPro" id="IPR011051">
    <property type="entry name" value="RmlC_Cupin_sf"/>
</dbReference>
<proteinExistence type="predicted"/>
<feature type="domain" description="Cupin type-2" evidence="1">
    <location>
        <begin position="48"/>
        <end position="115"/>
    </location>
</feature>
<dbReference type="Gene3D" id="2.60.120.10">
    <property type="entry name" value="Jelly Rolls"/>
    <property type="match status" value="1"/>
</dbReference>
<gene>
    <name evidence="2" type="ORF">ABE960_01975</name>
</gene>
<dbReference type="Proteomes" id="UP001442468">
    <property type="component" value="Unassembled WGS sequence"/>
</dbReference>
<keyword evidence="3" id="KW-1185">Reference proteome</keyword>
<evidence type="ECO:0000259" key="1">
    <source>
        <dbReference type="Pfam" id="PF07883"/>
    </source>
</evidence>
<accession>A0ABV1NB67</accession>
<dbReference type="InterPro" id="IPR013096">
    <property type="entry name" value="Cupin_2"/>
</dbReference>
<dbReference type="PANTHER" id="PTHR38599:SF1">
    <property type="entry name" value="CUPIN DOMAIN PROTEIN (AFU_ORTHOLOGUE AFUA_3G13620)"/>
    <property type="match status" value="1"/>
</dbReference>
<dbReference type="SUPFAM" id="SSF51182">
    <property type="entry name" value="RmlC-like cupins"/>
    <property type="match status" value="1"/>
</dbReference>
<dbReference type="InterPro" id="IPR014710">
    <property type="entry name" value="RmlC-like_jellyroll"/>
</dbReference>
<evidence type="ECO:0000313" key="3">
    <source>
        <dbReference type="Proteomes" id="UP001442468"/>
    </source>
</evidence>
<dbReference type="Pfam" id="PF07883">
    <property type="entry name" value="Cupin_2"/>
    <property type="match status" value="1"/>
</dbReference>
<name>A0ABV1NB67_9GAMM</name>
<protein>
    <submittedName>
        <fullName evidence="2">Cupin domain-containing protein</fullName>
    </submittedName>
</protein>
<sequence>MNLNIPNACAASTFVVALGMPMLAVGDPTSLLTTDLEGMEGMEANVVLFEEEPGKVYERHIHPGHVFVYVLEGTIQADVEGQEPQRASAGEVIHERPDQPMVGRVIGDEGARFLVFQIGPKGEDIMVFQPE</sequence>
<dbReference type="PANTHER" id="PTHR38599">
    <property type="entry name" value="CUPIN DOMAIN PROTEIN (AFU_ORTHOLOGUE AFUA_3G13620)"/>
    <property type="match status" value="1"/>
</dbReference>
<organism evidence="2 3">
    <name type="scientific">Halomonas aquatica</name>
    <dbReference type="NCBI Taxonomy" id="3151123"/>
    <lineage>
        <taxon>Bacteria</taxon>
        <taxon>Pseudomonadati</taxon>
        <taxon>Pseudomonadota</taxon>
        <taxon>Gammaproteobacteria</taxon>
        <taxon>Oceanospirillales</taxon>
        <taxon>Halomonadaceae</taxon>
        <taxon>Halomonas</taxon>
    </lineage>
</organism>
<dbReference type="EMBL" id="JBEGCJ010000001">
    <property type="protein sequence ID" value="MEQ6916296.1"/>
    <property type="molecule type" value="Genomic_DNA"/>
</dbReference>
<comment type="caution">
    <text evidence="2">The sequence shown here is derived from an EMBL/GenBank/DDBJ whole genome shotgun (WGS) entry which is preliminary data.</text>
</comment>
<reference evidence="2 3" key="1">
    <citation type="submission" date="2024-05" db="EMBL/GenBank/DDBJ databases">
        <title>Halomonas sp. SSM6 16S ribosomal RNA gene Genome sequencing and assembly.</title>
        <authorList>
            <person name="Yook S."/>
        </authorList>
    </citation>
    <scope>NUCLEOTIDE SEQUENCE [LARGE SCALE GENOMIC DNA]</scope>
    <source>
        <strain evidence="2 3">SSM6</strain>
    </source>
</reference>